<evidence type="ECO:0000313" key="2">
    <source>
        <dbReference type="Proteomes" id="UP001610432"/>
    </source>
</evidence>
<proteinExistence type="predicted"/>
<dbReference type="Proteomes" id="UP001610432">
    <property type="component" value="Unassembled WGS sequence"/>
</dbReference>
<gene>
    <name evidence="1" type="ORF">BJX67DRAFT_335111</name>
</gene>
<dbReference type="RefSeq" id="XP_070880515.1">
    <property type="nucleotide sequence ID" value="XM_071027579.1"/>
</dbReference>
<keyword evidence="2" id="KW-1185">Reference proteome</keyword>
<sequence>MPWWMSAVFPRSNPTSRPQPAGGWWSLYRPRWNRVLSLSDYPADAASRRRRHNWKESCACRGALRSHGSQGVRRIATCHHSTLEDRAFEN</sequence>
<organism evidence="1 2">
    <name type="scientific">Aspergillus lucknowensis</name>
    <dbReference type="NCBI Taxonomy" id="176173"/>
    <lineage>
        <taxon>Eukaryota</taxon>
        <taxon>Fungi</taxon>
        <taxon>Dikarya</taxon>
        <taxon>Ascomycota</taxon>
        <taxon>Pezizomycotina</taxon>
        <taxon>Eurotiomycetes</taxon>
        <taxon>Eurotiomycetidae</taxon>
        <taxon>Eurotiales</taxon>
        <taxon>Aspergillaceae</taxon>
        <taxon>Aspergillus</taxon>
        <taxon>Aspergillus subgen. Nidulantes</taxon>
    </lineage>
</organism>
<comment type="caution">
    <text evidence="1">The sequence shown here is derived from an EMBL/GenBank/DDBJ whole genome shotgun (WGS) entry which is preliminary data.</text>
</comment>
<dbReference type="EMBL" id="JBFXLQ010000092">
    <property type="protein sequence ID" value="KAL2859959.1"/>
    <property type="molecule type" value="Genomic_DNA"/>
</dbReference>
<accession>A0ABR4L5Z1</accession>
<protein>
    <submittedName>
        <fullName evidence="1">Uncharacterized protein</fullName>
    </submittedName>
</protein>
<reference evidence="1 2" key="1">
    <citation type="submission" date="2024-07" db="EMBL/GenBank/DDBJ databases">
        <title>Section-level genome sequencing and comparative genomics of Aspergillus sections Usti and Cavernicolus.</title>
        <authorList>
            <consortium name="Lawrence Berkeley National Laboratory"/>
            <person name="Nybo J.L."/>
            <person name="Vesth T.C."/>
            <person name="Theobald S."/>
            <person name="Frisvad J.C."/>
            <person name="Larsen T.O."/>
            <person name="Kjaerboelling I."/>
            <person name="Rothschild-Mancinelli K."/>
            <person name="Lyhne E.K."/>
            <person name="Kogle M.E."/>
            <person name="Barry K."/>
            <person name="Clum A."/>
            <person name="Na H."/>
            <person name="Ledsgaard L."/>
            <person name="Lin J."/>
            <person name="Lipzen A."/>
            <person name="Kuo A."/>
            <person name="Riley R."/>
            <person name="Mondo S."/>
            <person name="Labutti K."/>
            <person name="Haridas S."/>
            <person name="Pangalinan J."/>
            <person name="Salamov A.A."/>
            <person name="Simmons B.A."/>
            <person name="Magnuson J.K."/>
            <person name="Chen J."/>
            <person name="Drula E."/>
            <person name="Henrissat B."/>
            <person name="Wiebenga A."/>
            <person name="Lubbers R.J."/>
            <person name="Gomes A.C."/>
            <person name="Macurrencykelacurrency M.R."/>
            <person name="Stajich J."/>
            <person name="Grigoriev I.V."/>
            <person name="Mortensen U.H."/>
            <person name="De Vries R.P."/>
            <person name="Baker S.E."/>
            <person name="Andersen M.R."/>
        </authorList>
    </citation>
    <scope>NUCLEOTIDE SEQUENCE [LARGE SCALE GENOMIC DNA]</scope>
    <source>
        <strain evidence="1 2">CBS 449.75</strain>
    </source>
</reference>
<evidence type="ECO:0000313" key="1">
    <source>
        <dbReference type="EMBL" id="KAL2859959.1"/>
    </source>
</evidence>
<name>A0ABR4L5Z1_9EURO</name>
<dbReference type="GeneID" id="98142651"/>